<reference evidence="1" key="1">
    <citation type="submission" date="2023-03" db="EMBL/GenBank/DDBJ databases">
        <title>Massive genome expansion in bonnet fungi (Mycena s.s.) driven by repeated elements and novel gene families across ecological guilds.</title>
        <authorList>
            <consortium name="Lawrence Berkeley National Laboratory"/>
            <person name="Harder C.B."/>
            <person name="Miyauchi S."/>
            <person name="Viragh M."/>
            <person name="Kuo A."/>
            <person name="Thoen E."/>
            <person name="Andreopoulos B."/>
            <person name="Lu D."/>
            <person name="Skrede I."/>
            <person name="Drula E."/>
            <person name="Henrissat B."/>
            <person name="Morin E."/>
            <person name="Kohler A."/>
            <person name="Barry K."/>
            <person name="LaButti K."/>
            <person name="Morin E."/>
            <person name="Salamov A."/>
            <person name="Lipzen A."/>
            <person name="Mereny Z."/>
            <person name="Hegedus B."/>
            <person name="Baldrian P."/>
            <person name="Stursova M."/>
            <person name="Weitz H."/>
            <person name="Taylor A."/>
            <person name="Grigoriev I.V."/>
            <person name="Nagy L.G."/>
            <person name="Martin F."/>
            <person name="Kauserud H."/>
        </authorList>
    </citation>
    <scope>NUCLEOTIDE SEQUENCE</scope>
    <source>
        <strain evidence="1">9144</strain>
    </source>
</reference>
<feature type="non-terminal residue" evidence="1">
    <location>
        <position position="1"/>
    </location>
</feature>
<feature type="non-terminal residue" evidence="1">
    <location>
        <position position="122"/>
    </location>
</feature>
<name>A0AAD6Y3L5_9AGAR</name>
<protein>
    <submittedName>
        <fullName evidence="1">Uncharacterized protein</fullName>
    </submittedName>
</protein>
<organism evidence="1 2">
    <name type="scientific">Mycena pura</name>
    <dbReference type="NCBI Taxonomy" id="153505"/>
    <lineage>
        <taxon>Eukaryota</taxon>
        <taxon>Fungi</taxon>
        <taxon>Dikarya</taxon>
        <taxon>Basidiomycota</taxon>
        <taxon>Agaricomycotina</taxon>
        <taxon>Agaricomycetes</taxon>
        <taxon>Agaricomycetidae</taxon>
        <taxon>Agaricales</taxon>
        <taxon>Marasmiineae</taxon>
        <taxon>Mycenaceae</taxon>
        <taxon>Mycena</taxon>
    </lineage>
</organism>
<keyword evidence="2" id="KW-1185">Reference proteome</keyword>
<sequence>FEKLHAGTLSRYKVTGENKWSESTLESVKRGSVIQGSGRTGVLVKHPLIVESVKTTLQAIRAAKAPLTVSIVRALMRAEIEEEAPELLEKGLKISEKFIRSFLSSVMDWTPQTATRAAHHIP</sequence>
<dbReference type="AlphaFoldDB" id="A0AAD6Y3L5"/>
<accession>A0AAD6Y3L5</accession>
<evidence type="ECO:0000313" key="2">
    <source>
        <dbReference type="Proteomes" id="UP001219525"/>
    </source>
</evidence>
<gene>
    <name evidence="1" type="ORF">GGX14DRAFT_309100</name>
</gene>
<dbReference type="EMBL" id="JARJCW010000077">
    <property type="protein sequence ID" value="KAJ7197537.1"/>
    <property type="molecule type" value="Genomic_DNA"/>
</dbReference>
<proteinExistence type="predicted"/>
<dbReference type="Proteomes" id="UP001219525">
    <property type="component" value="Unassembled WGS sequence"/>
</dbReference>
<comment type="caution">
    <text evidence="1">The sequence shown here is derived from an EMBL/GenBank/DDBJ whole genome shotgun (WGS) entry which is preliminary data.</text>
</comment>
<evidence type="ECO:0000313" key="1">
    <source>
        <dbReference type="EMBL" id="KAJ7197537.1"/>
    </source>
</evidence>